<dbReference type="Proteomes" id="UP001056429">
    <property type="component" value="Unassembled WGS sequence"/>
</dbReference>
<evidence type="ECO:0000313" key="3">
    <source>
        <dbReference type="Proteomes" id="UP001056429"/>
    </source>
</evidence>
<organism evidence="2 3">
    <name type="scientific">Oceanirhabdus seepicola</name>
    <dbReference type="NCBI Taxonomy" id="2828781"/>
    <lineage>
        <taxon>Bacteria</taxon>
        <taxon>Bacillati</taxon>
        <taxon>Bacillota</taxon>
        <taxon>Clostridia</taxon>
        <taxon>Eubacteriales</taxon>
        <taxon>Clostridiaceae</taxon>
        <taxon>Oceanirhabdus</taxon>
    </lineage>
</organism>
<reference evidence="2" key="1">
    <citation type="journal article" date="2021" name="mSystems">
        <title>Bacteria and Archaea Synergistically Convert Glycine Betaine to Biogenic Methane in the Formosa Cold Seep of the South China Sea.</title>
        <authorList>
            <person name="Li L."/>
            <person name="Zhang W."/>
            <person name="Zhang S."/>
            <person name="Song L."/>
            <person name="Sun Q."/>
            <person name="Zhang H."/>
            <person name="Xiang H."/>
            <person name="Dong X."/>
        </authorList>
    </citation>
    <scope>NUCLEOTIDE SEQUENCE</scope>
    <source>
        <strain evidence="2">ZWT</strain>
    </source>
</reference>
<gene>
    <name evidence="2" type="ORF">KDK92_00575</name>
</gene>
<dbReference type="AlphaFoldDB" id="A0A9J6NYJ6"/>
<feature type="compositionally biased region" description="Polar residues" evidence="1">
    <location>
        <begin position="26"/>
        <end position="38"/>
    </location>
</feature>
<protein>
    <submittedName>
        <fullName evidence="2">Uncharacterized protein</fullName>
    </submittedName>
</protein>
<dbReference type="EMBL" id="JAGSOJ010000001">
    <property type="protein sequence ID" value="MCM1988216.1"/>
    <property type="molecule type" value="Genomic_DNA"/>
</dbReference>
<evidence type="ECO:0000313" key="2">
    <source>
        <dbReference type="EMBL" id="MCM1988216.1"/>
    </source>
</evidence>
<name>A0A9J6NYJ6_9CLOT</name>
<dbReference type="RefSeq" id="WP_250857074.1">
    <property type="nucleotide sequence ID" value="NZ_JAGSOJ010000001.1"/>
</dbReference>
<proteinExistence type="predicted"/>
<keyword evidence="3" id="KW-1185">Reference proteome</keyword>
<evidence type="ECO:0000256" key="1">
    <source>
        <dbReference type="SAM" id="MobiDB-lite"/>
    </source>
</evidence>
<sequence>MKSIKNFSDLPAKKKGCRTEEHRFSKNQIVKTIQQPAKNESGIEAERKGFH</sequence>
<comment type="caution">
    <text evidence="2">The sequence shown here is derived from an EMBL/GenBank/DDBJ whole genome shotgun (WGS) entry which is preliminary data.</text>
</comment>
<accession>A0A9J6NYJ6</accession>
<reference evidence="2" key="2">
    <citation type="submission" date="2021-04" db="EMBL/GenBank/DDBJ databases">
        <authorList>
            <person name="Dong X."/>
        </authorList>
    </citation>
    <scope>NUCLEOTIDE SEQUENCE</scope>
    <source>
        <strain evidence="2">ZWT</strain>
    </source>
</reference>
<feature type="region of interest" description="Disordered" evidence="1">
    <location>
        <begin position="1"/>
        <end position="51"/>
    </location>
</feature>